<organism evidence="2 3">
    <name type="scientific">Protomyces lactucae-debilis</name>
    <dbReference type="NCBI Taxonomy" id="2754530"/>
    <lineage>
        <taxon>Eukaryota</taxon>
        <taxon>Fungi</taxon>
        <taxon>Dikarya</taxon>
        <taxon>Ascomycota</taxon>
        <taxon>Taphrinomycotina</taxon>
        <taxon>Taphrinomycetes</taxon>
        <taxon>Taphrinales</taxon>
        <taxon>Protomycetaceae</taxon>
        <taxon>Protomyces</taxon>
    </lineage>
</organism>
<reference evidence="2 3" key="1">
    <citation type="submission" date="2016-07" db="EMBL/GenBank/DDBJ databases">
        <title>Pervasive Adenine N6-methylation of Active Genes in Fungi.</title>
        <authorList>
            <consortium name="DOE Joint Genome Institute"/>
            <person name="Mondo S.J."/>
            <person name="Dannebaum R.O."/>
            <person name="Kuo R.C."/>
            <person name="Labutti K."/>
            <person name="Haridas S."/>
            <person name="Kuo A."/>
            <person name="Salamov A."/>
            <person name="Ahrendt S.R."/>
            <person name="Lipzen A."/>
            <person name="Sullivan W."/>
            <person name="Andreopoulos W.B."/>
            <person name="Clum A."/>
            <person name="Lindquist E."/>
            <person name="Daum C."/>
            <person name="Ramamoorthy G.K."/>
            <person name="Gryganskyi A."/>
            <person name="Culley D."/>
            <person name="Magnuson J.K."/>
            <person name="James T.Y."/>
            <person name="O'Malley M.A."/>
            <person name="Stajich J.E."/>
            <person name="Spatafora J.W."/>
            <person name="Visel A."/>
            <person name="Grigoriev I.V."/>
        </authorList>
    </citation>
    <scope>NUCLEOTIDE SEQUENCE [LARGE SCALE GENOMIC DNA]</scope>
    <source>
        <strain evidence="2 3">12-1054</strain>
    </source>
</reference>
<keyword evidence="3" id="KW-1185">Reference proteome</keyword>
<dbReference type="Proteomes" id="UP000193685">
    <property type="component" value="Unassembled WGS sequence"/>
</dbReference>
<feature type="region of interest" description="Disordered" evidence="1">
    <location>
        <begin position="191"/>
        <end position="213"/>
    </location>
</feature>
<dbReference type="EMBL" id="MCFI01000016">
    <property type="protein sequence ID" value="ORY79031.1"/>
    <property type="molecule type" value="Genomic_DNA"/>
</dbReference>
<gene>
    <name evidence="2" type="ORF">BCR37DRAFT_394374</name>
</gene>
<dbReference type="GeneID" id="63788059"/>
<sequence length="296" mass="32092">MNHDANVWAEEASHSSVWETSTAYDVDAPGKQDIRPLEERTWEAEATLEKKTDFDEESAEAADDEGNFGDFTDAIEDEVPVLDPLLEAVFASDVFPSPSNVSSFDTNGLNVPPLTIDSTAATWTRLTTLKSLSLIRFNGSAIQRDVKAIVERWLALEQQQKPSWTRPHQRNSRVKARESIGAAVFGWTSTAVPPSSRGSSRSGAVSRGGSTPASTPLTAVFSAVDTAAVQAEPPIESAMESRLPQQAPAPKENTPTVAAIPVSQANAWDLSFFEKPVTSAQQAGRVQRVDLKWTIQ</sequence>
<feature type="region of interest" description="Disordered" evidence="1">
    <location>
        <begin position="47"/>
        <end position="68"/>
    </location>
</feature>
<evidence type="ECO:0000313" key="2">
    <source>
        <dbReference type="EMBL" id="ORY79031.1"/>
    </source>
</evidence>
<dbReference type="AlphaFoldDB" id="A0A1Y2F592"/>
<name>A0A1Y2F592_PROLT</name>
<proteinExistence type="predicted"/>
<accession>A0A1Y2F592</accession>
<feature type="compositionally biased region" description="Low complexity" evidence="1">
    <location>
        <begin position="191"/>
        <end position="210"/>
    </location>
</feature>
<evidence type="ECO:0000313" key="3">
    <source>
        <dbReference type="Proteomes" id="UP000193685"/>
    </source>
</evidence>
<comment type="caution">
    <text evidence="2">The sequence shown here is derived from an EMBL/GenBank/DDBJ whole genome shotgun (WGS) entry which is preliminary data.</text>
</comment>
<feature type="compositionally biased region" description="Acidic residues" evidence="1">
    <location>
        <begin position="54"/>
        <end position="68"/>
    </location>
</feature>
<protein>
    <submittedName>
        <fullName evidence="2">Uncharacterized protein</fullName>
    </submittedName>
</protein>
<dbReference type="RefSeq" id="XP_040723663.1">
    <property type="nucleotide sequence ID" value="XM_040871460.1"/>
</dbReference>
<evidence type="ECO:0000256" key="1">
    <source>
        <dbReference type="SAM" id="MobiDB-lite"/>
    </source>
</evidence>